<organism evidence="2">
    <name type="scientific">viral metagenome</name>
    <dbReference type="NCBI Taxonomy" id="1070528"/>
    <lineage>
        <taxon>unclassified sequences</taxon>
        <taxon>metagenomes</taxon>
        <taxon>organismal metagenomes</taxon>
    </lineage>
</organism>
<dbReference type="AlphaFoldDB" id="A0A6C0JU94"/>
<feature type="transmembrane region" description="Helical" evidence="1">
    <location>
        <begin position="6"/>
        <end position="27"/>
    </location>
</feature>
<dbReference type="EMBL" id="MN740694">
    <property type="protein sequence ID" value="QHU07987.1"/>
    <property type="molecule type" value="Genomic_DNA"/>
</dbReference>
<reference evidence="2" key="1">
    <citation type="journal article" date="2020" name="Nature">
        <title>Giant virus diversity and host interactions through global metagenomics.</title>
        <authorList>
            <person name="Schulz F."/>
            <person name="Roux S."/>
            <person name="Paez-Espino D."/>
            <person name="Jungbluth S."/>
            <person name="Walsh D.A."/>
            <person name="Denef V.J."/>
            <person name="McMahon K.D."/>
            <person name="Konstantinidis K.T."/>
            <person name="Eloe-Fadrosh E.A."/>
            <person name="Kyrpides N.C."/>
            <person name="Woyke T."/>
        </authorList>
    </citation>
    <scope>NUCLEOTIDE SEQUENCE</scope>
    <source>
        <strain evidence="2">GVMAG-S-1062768-28</strain>
    </source>
</reference>
<keyword evidence="1" id="KW-0812">Transmembrane</keyword>
<keyword evidence="1" id="KW-1133">Transmembrane helix</keyword>
<proteinExistence type="predicted"/>
<sequence>MVDTYIIVLISVGLVMLLGGVVAWSYYQFDDLQKKKTGMGSTDINQAPGFHEPYRCATGCQNNP</sequence>
<keyword evidence="1" id="KW-0472">Membrane</keyword>
<protein>
    <submittedName>
        <fullName evidence="2">Uncharacterized protein</fullName>
    </submittedName>
</protein>
<name>A0A6C0JU94_9ZZZZ</name>
<evidence type="ECO:0000256" key="1">
    <source>
        <dbReference type="SAM" id="Phobius"/>
    </source>
</evidence>
<accession>A0A6C0JU94</accession>
<evidence type="ECO:0000313" key="2">
    <source>
        <dbReference type="EMBL" id="QHU07987.1"/>
    </source>
</evidence>